<dbReference type="InterPro" id="IPR057126">
    <property type="entry name" value="NAV1-like_ubiquitin-like"/>
</dbReference>
<dbReference type="SUPFAM" id="SSF52540">
    <property type="entry name" value="P-loop containing nucleoside triphosphate hydrolases"/>
    <property type="match status" value="1"/>
</dbReference>
<reference evidence="6" key="1">
    <citation type="submission" date="2022-12" db="EMBL/GenBank/DDBJ databases">
        <title>Genome assemblies of Blomia tropicalis.</title>
        <authorList>
            <person name="Cui Y."/>
        </authorList>
    </citation>
    <scope>NUCLEOTIDE SEQUENCE</scope>
    <source>
        <tissue evidence="6">Adult mites</tissue>
    </source>
</reference>
<feature type="compositionally biased region" description="Polar residues" evidence="4">
    <location>
        <begin position="758"/>
        <end position="767"/>
    </location>
</feature>
<sequence>MSLYGTLPRSHRSNRNDTIRSNYGMMTDSSSFNRLLLSHHQNHRYHTQTYSPTPSAISSNSCEYDDIALPPSTIGRIKNQPPSPPLPPLPSSSSLKRRTSFSNARSRYSETFTNTFDNEYRFKPLPLPSIVSLNSLKNYSHRLLSPSIGTDHDTRSTIAPTEISDTVTFTGSGDDTTTTSSSIIISNKRLGADNDDLNNSTMLNYYATDSLYRNERRRQSMSLDSSLFDPSIIGCSLGSDLINDRLNDRSEIVDGNNKRQQARQTNRFAYRQIGHSQSNDSLNRGVCLPTTSTKKSTGSKQQQYRTQPTIPLRLKQLFQHSSLDQTKARSIFPSISIGSLWRNKIVVVIHKAFSQQSLNRVDNDGGCKVKCKSTSVDDEKTGNQFVRANSIAGFKKRPLSLTYDLDRINDQQKIQSDYNNSKAHMVAAFEQSLSSMTNRLQQLSSSSELKDCELDRLRKTIETLKQQGGSLVSGCRSFSSVRHGSMPGSYTNGSSDCESTNTIQHSRSNLTLIRRHTFNNALINSHPNPYPIRHDPFHDGKSFQHHLSAESVNSVSSCGDVNSSSGKTKKKSKLKGITSQNANWIRSSFSRAFKKKSSNKNGCDGSNNRDVMSDVESGPELGRRYESIGQLASNTNDNSRSVPSSPLLSVRSFKTSTSSSSEPKTKSEIDPNSPESLVTHELQKQLREKDMELTDMRLDSLTNAHKMEALNDMLNQMRLEMVSLKQDNDRLQRLINHKSLASSASSLATNSNAAIGLNGQTEMGNNRQQQQQQQQQQQTLMERANSLESIDICDMIDSSNANTDTPKSVTLGSGSHCLASFGIGTKTNWDQLDTIVKRLFKEHLIRVDCNLSLGITVDSLACYRVGVEQIQRNFQLNSNFDSNVNVPELLPFGYLVEESHINLQFKSALDSLAFDTLTPKSILNHYLEQLSDGRRLILAGASGMGKTYLAHKLAEYLVIEKRMNQEIFNSSLTPGAIATFNVDHKNAKELRAYLSNIVEQCELLNEQQQSKSIEDGEMLSLHSPRSPMGLIALPIVIILDNLHHIDDSLVLDIFNDLYRMNHPQCPYIIGTLNQNVTSNQTISDMFCRFQFRFASFTVHSEPVKGFLSRYLRRKWLETDAKLGKSPCFVSSDQLMIGRIIDWIPKVSVYLNRFLENLFPQQNICIGPRLFTSCPIDLNGSHIWFADLWNESILPFIIEQVRDHLHRSRSNGSTPQQIYLRLKEKYSDPTEWIIETYPWNHSNSNCNTTLNMEYSDHLNRLRIEDILEKDMMDLIGINLTQNQSSSSRCASSASGKFSTKPPTIPTIANGGVNDIKSIDTVTDPFLGSLLKLKEATAAEINSSHEAISSSTATTIINN</sequence>
<dbReference type="InterPro" id="IPR003593">
    <property type="entry name" value="AAA+_ATPase"/>
</dbReference>
<evidence type="ECO:0000256" key="1">
    <source>
        <dbReference type="ARBA" id="ARBA00006255"/>
    </source>
</evidence>
<dbReference type="SMART" id="SM00382">
    <property type="entry name" value="AAA"/>
    <property type="match status" value="1"/>
</dbReference>
<feature type="region of interest" description="Disordered" evidence="4">
    <location>
        <begin position="1"/>
        <end position="22"/>
    </location>
</feature>
<feature type="region of interest" description="Disordered" evidence="4">
    <location>
        <begin position="593"/>
        <end position="618"/>
    </location>
</feature>
<feature type="compositionally biased region" description="Low complexity" evidence="4">
    <location>
        <begin position="768"/>
        <end position="778"/>
    </location>
</feature>
<evidence type="ECO:0000256" key="2">
    <source>
        <dbReference type="ARBA" id="ARBA00023054"/>
    </source>
</evidence>
<proteinExistence type="inferred from homology"/>
<feature type="region of interest" description="Disordered" evidence="4">
    <location>
        <begin position="69"/>
        <end position="106"/>
    </location>
</feature>
<accession>A0A9Q0M7D0</accession>
<keyword evidence="2 3" id="KW-0175">Coiled coil</keyword>
<feature type="domain" description="AAA+ ATPase" evidence="5">
    <location>
        <begin position="932"/>
        <end position="1121"/>
    </location>
</feature>
<feature type="compositionally biased region" description="Low complexity" evidence="4">
    <location>
        <begin position="639"/>
        <end position="662"/>
    </location>
</feature>
<dbReference type="Pfam" id="PF25408">
    <property type="entry name" value="AAA_lid_NAV1"/>
    <property type="match status" value="1"/>
</dbReference>
<feature type="compositionally biased region" description="Pro residues" evidence="4">
    <location>
        <begin position="81"/>
        <end position="90"/>
    </location>
</feature>
<organism evidence="6 7">
    <name type="scientific">Blomia tropicalis</name>
    <name type="common">Mite</name>
    <dbReference type="NCBI Taxonomy" id="40697"/>
    <lineage>
        <taxon>Eukaryota</taxon>
        <taxon>Metazoa</taxon>
        <taxon>Ecdysozoa</taxon>
        <taxon>Arthropoda</taxon>
        <taxon>Chelicerata</taxon>
        <taxon>Arachnida</taxon>
        <taxon>Acari</taxon>
        <taxon>Acariformes</taxon>
        <taxon>Sarcoptiformes</taxon>
        <taxon>Astigmata</taxon>
        <taxon>Glycyphagoidea</taxon>
        <taxon>Echimyopodidae</taxon>
        <taxon>Blomia</taxon>
    </lineage>
</organism>
<dbReference type="Proteomes" id="UP001142055">
    <property type="component" value="Chromosome 2"/>
</dbReference>
<evidence type="ECO:0000256" key="4">
    <source>
        <dbReference type="SAM" id="MobiDB-lite"/>
    </source>
</evidence>
<dbReference type="GO" id="GO:0022008">
    <property type="term" value="P:neurogenesis"/>
    <property type="evidence" value="ECO:0007669"/>
    <property type="project" value="InterPro"/>
</dbReference>
<evidence type="ECO:0000313" key="6">
    <source>
        <dbReference type="EMBL" id="KAJ6218705.1"/>
    </source>
</evidence>
<feature type="compositionally biased region" description="Low complexity" evidence="4">
    <location>
        <begin position="554"/>
        <end position="566"/>
    </location>
</feature>
<feature type="region of interest" description="Disordered" evidence="4">
    <location>
        <begin position="554"/>
        <end position="579"/>
    </location>
</feature>
<dbReference type="InterPro" id="IPR057568">
    <property type="entry name" value="CortBP2_NAV1-like_AAA_lid"/>
</dbReference>
<feature type="region of interest" description="Disordered" evidence="4">
    <location>
        <begin position="756"/>
        <end position="781"/>
    </location>
</feature>
<keyword evidence="7" id="KW-1185">Reference proteome</keyword>
<evidence type="ECO:0000256" key="3">
    <source>
        <dbReference type="SAM" id="Coils"/>
    </source>
</evidence>
<dbReference type="Gene3D" id="3.40.50.300">
    <property type="entry name" value="P-loop containing nucleotide triphosphate hydrolases"/>
    <property type="match status" value="1"/>
</dbReference>
<comment type="caution">
    <text evidence="6">The sequence shown here is derived from an EMBL/GenBank/DDBJ whole genome shotgun (WGS) entry which is preliminary data.</text>
</comment>
<name>A0A9Q0M7D0_BLOTA</name>
<dbReference type="PANTHER" id="PTHR12784">
    <property type="entry name" value="STEERIN"/>
    <property type="match status" value="1"/>
</dbReference>
<dbReference type="InterPro" id="IPR027417">
    <property type="entry name" value="P-loop_NTPase"/>
</dbReference>
<dbReference type="EMBL" id="JAPWDV010000002">
    <property type="protein sequence ID" value="KAJ6218705.1"/>
    <property type="molecule type" value="Genomic_DNA"/>
</dbReference>
<protein>
    <recommendedName>
        <fullName evidence="5">AAA+ ATPase domain-containing protein</fullName>
    </recommendedName>
</protein>
<gene>
    <name evidence="6" type="ORF">RDWZM_004517</name>
</gene>
<feature type="region of interest" description="Disordered" evidence="4">
    <location>
        <begin position="631"/>
        <end position="677"/>
    </location>
</feature>
<comment type="similarity">
    <text evidence="1">Belongs to the Nav/unc-53 family.</text>
</comment>
<dbReference type="PANTHER" id="PTHR12784:SF28">
    <property type="entry name" value="PROTEIN SICKIE"/>
    <property type="match status" value="1"/>
</dbReference>
<dbReference type="Pfam" id="PF23092">
    <property type="entry name" value="Ubiquitin_6"/>
    <property type="match status" value="1"/>
</dbReference>
<dbReference type="InterPro" id="IPR039041">
    <property type="entry name" value="Nav/unc-53"/>
</dbReference>
<feature type="coiled-coil region" evidence="3">
    <location>
        <begin position="707"/>
        <end position="734"/>
    </location>
</feature>
<evidence type="ECO:0000259" key="5">
    <source>
        <dbReference type="SMART" id="SM00382"/>
    </source>
</evidence>
<evidence type="ECO:0000313" key="7">
    <source>
        <dbReference type="Proteomes" id="UP001142055"/>
    </source>
</evidence>